<sequence>MRERKYVKFRIDMPDDTKLKIIDKMPERDLIQYIWFRLVLLAGKVNLMGELYLSKNIPYSIETLAIEINREEKDIELALNTFIKLEMVEVTEDKIYRVKNFAKHQNIKVDKKVEIKKDESEDIKEFKENSELKNQDNVELITINKKEKLKVDNNKEEIYKKDNVDIGNEKVINLEINNEKSNVELETQTTVNENMYDIKIGSENKKTRKVKRRKKNNIISDFSDDNAEEEVCEFKSGDIENTLKKGEIIVGAWKF</sequence>
<accession>M1MSS1</accession>
<gene>
    <name evidence="2" type="ORF">Cspa_c54380</name>
</gene>
<dbReference type="HOGENOM" id="CLU_055973_4_0_9"/>
<dbReference type="InterPro" id="IPR010056">
    <property type="entry name" value="Phage_rep_org__N"/>
</dbReference>
<organism evidence="2 3">
    <name type="scientific">Clostridium saccharoperbutylacetonicum N1-4(HMT)</name>
    <dbReference type="NCBI Taxonomy" id="931276"/>
    <lineage>
        <taxon>Bacteria</taxon>
        <taxon>Bacillati</taxon>
        <taxon>Bacillota</taxon>
        <taxon>Clostridia</taxon>
        <taxon>Eubacteriales</taxon>
        <taxon>Clostridiaceae</taxon>
        <taxon>Clostridium</taxon>
    </lineage>
</organism>
<dbReference type="RefSeq" id="WP_015395490.1">
    <property type="nucleotide sequence ID" value="NC_020291.1"/>
</dbReference>
<dbReference type="KEGG" id="csr:Cspa_c54380"/>
<dbReference type="EMBL" id="CP004121">
    <property type="protein sequence ID" value="AGF59183.1"/>
    <property type="molecule type" value="Genomic_DNA"/>
</dbReference>
<name>M1MSS1_9CLOT</name>
<dbReference type="PATRIC" id="fig|931276.5.peg.5494"/>
<evidence type="ECO:0000313" key="3">
    <source>
        <dbReference type="Proteomes" id="UP000011728"/>
    </source>
</evidence>
<evidence type="ECO:0000313" key="2">
    <source>
        <dbReference type="EMBL" id="AGF59183.1"/>
    </source>
</evidence>
<dbReference type="AlphaFoldDB" id="M1MSS1"/>
<dbReference type="STRING" id="36745.CLSAP_51840"/>
<protein>
    <submittedName>
        <fullName evidence="2">Replisome organizer region-containing protein</fullName>
    </submittedName>
</protein>
<reference evidence="2 3" key="1">
    <citation type="submission" date="2013-02" db="EMBL/GenBank/DDBJ databases">
        <title>Genome sequence of Clostridium saccharoperbutylacetonicum N1-4(HMT).</title>
        <authorList>
            <person name="Poehlein A."/>
            <person name="Daniel R."/>
        </authorList>
    </citation>
    <scope>NUCLEOTIDE SEQUENCE [LARGE SCALE GENOMIC DNA]</scope>
    <source>
        <strain evidence="3">N1-4(HMT)</strain>
    </source>
</reference>
<dbReference type="OrthoDB" id="3199595at2"/>
<dbReference type="NCBIfam" id="TIGR01714">
    <property type="entry name" value="phage_rep_org_N"/>
    <property type="match status" value="1"/>
</dbReference>
<keyword evidence="3" id="KW-1185">Reference proteome</keyword>
<evidence type="ECO:0000259" key="1">
    <source>
        <dbReference type="Pfam" id="PF09681"/>
    </source>
</evidence>
<dbReference type="Pfam" id="PF09681">
    <property type="entry name" value="Phage_rep_org_N"/>
    <property type="match status" value="1"/>
</dbReference>
<proteinExistence type="predicted"/>
<feature type="domain" description="Phage replisome organiser N-terminal" evidence="1">
    <location>
        <begin position="6"/>
        <end position="119"/>
    </location>
</feature>
<dbReference type="Proteomes" id="UP000011728">
    <property type="component" value="Chromosome"/>
</dbReference>